<dbReference type="EMBL" id="JXKD01000004">
    <property type="protein sequence ID" value="OJG11288.1"/>
    <property type="molecule type" value="Genomic_DNA"/>
</dbReference>
<accession>A0A1L8QUV3</accession>
<dbReference type="OrthoDB" id="3174166at2"/>
<protein>
    <recommendedName>
        <fullName evidence="3">Zn-finger containing protein</fullName>
    </recommendedName>
</protein>
<reference evidence="1 2" key="1">
    <citation type="submission" date="2014-12" db="EMBL/GenBank/DDBJ databases">
        <title>Draft genome sequences of 29 type strains of Enterococci.</title>
        <authorList>
            <person name="Zhong Z."/>
            <person name="Sun Z."/>
            <person name="Liu W."/>
            <person name="Zhang W."/>
            <person name="Zhang H."/>
        </authorList>
    </citation>
    <scope>NUCLEOTIDE SEQUENCE [LARGE SCALE GENOMIC DNA]</scope>
    <source>
        <strain evidence="1 2">DSM 17690</strain>
    </source>
</reference>
<dbReference type="Proteomes" id="UP000182149">
    <property type="component" value="Unassembled WGS sequence"/>
</dbReference>
<organism evidence="1 2">
    <name type="scientific">Enterococcus aquimarinus</name>
    <dbReference type="NCBI Taxonomy" id="328396"/>
    <lineage>
        <taxon>Bacteria</taxon>
        <taxon>Bacillati</taxon>
        <taxon>Bacillota</taxon>
        <taxon>Bacilli</taxon>
        <taxon>Lactobacillales</taxon>
        <taxon>Enterococcaceae</taxon>
        <taxon>Enterococcus</taxon>
    </lineage>
</organism>
<dbReference type="AlphaFoldDB" id="A0A1L8QUV3"/>
<evidence type="ECO:0000313" key="2">
    <source>
        <dbReference type="Proteomes" id="UP000182149"/>
    </source>
</evidence>
<evidence type="ECO:0000313" key="1">
    <source>
        <dbReference type="EMBL" id="OJG11288.1"/>
    </source>
</evidence>
<sequence length="136" mass="16402">MIQKLQSKLIQFMKGRYGRIDSLNKTMIIISLILLFIANFGFLWPLRIIAYGLFFYAYYRVFSKKIYVRSNENQRFIRKTRPIAKKWHLWKTKFTQRKTYRYFPCPSCKQQMCAPKGRGKIKVTCSKCHHSFVKKV</sequence>
<dbReference type="RefSeq" id="WP_071874488.1">
    <property type="nucleotide sequence ID" value="NZ_JBHSHF010000020.1"/>
</dbReference>
<dbReference type="STRING" id="328396.RU93_GL001775"/>
<gene>
    <name evidence="1" type="ORF">RU93_GL001775</name>
</gene>
<name>A0A1L8QUV3_9ENTE</name>
<keyword evidence="2" id="KW-1185">Reference proteome</keyword>
<evidence type="ECO:0008006" key="3">
    <source>
        <dbReference type="Google" id="ProtNLM"/>
    </source>
</evidence>
<comment type="caution">
    <text evidence="1">The sequence shown here is derived from an EMBL/GenBank/DDBJ whole genome shotgun (WGS) entry which is preliminary data.</text>
</comment>
<proteinExistence type="predicted"/>